<feature type="domain" description="SGNH hydrolase-type esterase" evidence="1">
    <location>
        <begin position="15"/>
        <end position="176"/>
    </location>
</feature>
<gene>
    <name evidence="2" type="ORF">ACELLULO517_20635</name>
</gene>
<dbReference type="InterPro" id="IPR013830">
    <property type="entry name" value="SGNH_hydro"/>
</dbReference>
<sequence>MTTGRADAAPVHLMILGDSLTAGYGLPTQDGFQAKLAEALKAKNVDVTLVDAAVSGDTTTDAAARLDWALGGGPIDAAIVVLGGNDALRALDPSLMKHNLSYILDKLQSRHIPVLLSGMIAPSNLGVDYDDRYTAVFTDLGKRPGLIYDPFFLAGLPGHPEYAQADGLHPNAAGVAIEVNRLLPIVLRLVAQAEKAQPKQTKPD</sequence>
<evidence type="ECO:0000259" key="1">
    <source>
        <dbReference type="Pfam" id="PF13472"/>
    </source>
</evidence>
<evidence type="ECO:0000313" key="3">
    <source>
        <dbReference type="Proteomes" id="UP000721844"/>
    </source>
</evidence>
<dbReference type="InterPro" id="IPR036514">
    <property type="entry name" value="SGNH_hydro_sf"/>
</dbReference>
<dbReference type="PANTHER" id="PTHR30383">
    <property type="entry name" value="THIOESTERASE 1/PROTEASE 1/LYSOPHOSPHOLIPASE L1"/>
    <property type="match status" value="1"/>
</dbReference>
<dbReference type="EMBL" id="JAESVA010000008">
    <property type="protein sequence ID" value="MCB8882663.1"/>
    <property type="molecule type" value="Genomic_DNA"/>
</dbReference>
<dbReference type="Pfam" id="PF13472">
    <property type="entry name" value="Lipase_GDSL_2"/>
    <property type="match status" value="1"/>
</dbReference>
<dbReference type="Gene3D" id="3.40.50.1110">
    <property type="entry name" value="SGNH hydrolase"/>
    <property type="match status" value="1"/>
</dbReference>
<name>A0A964E656_9PROT</name>
<reference evidence="2 3" key="1">
    <citation type="journal article" date="2021" name="Microorganisms">
        <title>Acidisoma silvae sp. nov. and Acidisomacellulosilytica sp. nov., Two Acidophilic Bacteria Isolated from Decaying Wood, Hydrolyzing Cellulose and Producing Poly-3-hydroxybutyrate.</title>
        <authorList>
            <person name="Mieszkin S."/>
            <person name="Pouder E."/>
            <person name="Uroz S."/>
            <person name="Simon-Colin C."/>
            <person name="Alain K."/>
        </authorList>
    </citation>
    <scope>NUCLEOTIDE SEQUENCE [LARGE SCALE GENOMIC DNA]</scope>
    <source>
        <strain evidence="2 3">HW T5.17</strain>
    </source>
</reference>
<dbReference type="InterPro" id="IPR051532">
    <property type="entry name" value="Ester_Hydrolysis_Enzymes"/>
</dbReference>
<dbReference type="GO" id="GO:0004622">
    <property type="term" value="F:phosphatidylcholine lysophospholipase activity"/>
    <property type="evidence" value="ECO:0007669"/>
    <property type="project" value="TreeGrafter"/>
</dbReference>
<evidence type="ECO:0000313" key="2">
    <source>
        <dbReference type="EMBL" id="MCB8882663.1"/>
    </source>
</evidence>
<keyword evidence="3" id="KW-1185">Reference proteome</keyword>
<dbReference type="AlphaFoldDB" id="A0A964E656"/>
<dbReference type="SUPFAM" id="SSF52266">
    <property type="entry name" value="SGNH hydrolase"/>
    <property type="match status" value="1"/>
</dbReference>
<dbReference type="CDD" id="cd01822">
    <property type="entry name" value="Lysophospholipase_L1_like"/>
    <property type="match status" value="1"/>
</dbReference>
<dbReference type="Proteomes" id="UP000721844">
    <property type="component" value="Unassembled WGS sequence"/>
</dbReference>
<proteinExistence type="predicted"/>
<comment type="caution">
    <text evidence="2">The sequence shown here is derived from an EMBL/GenBank/DDBJ whole genome shotgun (WGS) entry which is preliminary data.</text>
</comment>
<accession>A0A964E656</accession>
<organism evidence="2 3">
    <name type="scientific">Acidisoma cellulosilyticum</name>
    <dbReference type="NCBI Taxonomy" id="2802395"/>
    <lineage>
        <taxon>Bacteria</taxon>
        <taxon>Pseudomonadati</taxon>
        <taxon>Pseudomonadota</taxon>
        <taxon>Alphaproteobacteria</taxon>
        <taxon>Acetobacterales</taxon>
        <taxon>Acidocellaceae</taxon>
        <taxon>Acidisoma</taxon>
    </lineage>
</organism>
<protein>
    <submittedName>
        <fullName evidence="2">Arylesterase</fullName>
    </submittedName>
</protein>
<dbReference type="PANTHER" id="PTHR30383:SF24">
    <property type="entry name" value="THIOESTERASE 1_PROTEASE 1_LYSOPHOSPHOLIPASE L1"/>
    <property type="match status" value="1"/>
</dbReference>